<feature type="compositionally biased region" description="Basic residues" evidence="1">
    <location>
        <begin position="1"/>
        <end position="10"/>
    </location>
</feature>
<dbReference type="AlphaFoldDB" id="A0A6A4B8T9"/>
<evidence type="ECO:0000313" key="2">
    <source>
        <dbReference type="EMBL" id="KAE9270004.1"/>
    </source>
</evidence>
<feature type="region of interest" description="Disordered" evidence="1">
    <location>
        <begin position="1"/>
        <end position="58"/>
    </location>
</feature>
<gene>
    <name evidence="2" type="ORF">PR003_g30974</name>
</gene>
<evidence type="ECO:0000313" key="3">
    <source>
        <dbReference type="Proteomes" id="UP000434957"/>
    </source>
</evidence>
<sequence length="112" mass="12174">MGSGARRRRACFGPGTWNSPRHAETDDDGENLDAEMADGAAEENSPRQAETDDDGENLDAEMADGAAEETLLIDPTLHTPARALNEEPRSPAYAVQLAKTLPGRRFDPDRPR</sequence>
<organism evidence="2 3">
    <name type="scientific">Phytophthora rubi</name>
    <dbReference type="NCBI Taxonomy" id="129364"/>
    <lineage>
        <taxon>Eukaryota</taxon>
        <taxon>Sar</taxon>
        <taxon>Stramenopiles</taxon>
        <taxon>Oomycota</taxon>
        <taxon>Peronosporomycetes</taxon>
        <taxon>Peronosporales</taxon>
        <taxon>Peronosporaceae</taxon>
        <taxon>Phytophthora</taxon>
    </lineage>
</organism>
<accession>A0A6A4B8T9</accession>
<reference evidence="2 3" key="1">
    <citation type="submission" date="2018-08" db="EMBL/GenBank/DDBJ databases">
        <title>Genomic investigation of the strawberry pathogen Phytophthora fragariae indicates pathogenicity is determined by transcriptional variation in three key races.</title>
        <authorList>
            <person name="Adams T.M."/>
            <person name="Armitage A.D."/>
            <person name="Sobczyk M.K."/>
            <person name="Bates H.J."/>
            <person name="Dunwell J.M."/>
            <person name="Nellist C.F."/>
            <person name="Harrison R.J."/>
        </authorList>
    </citation>
    <scope>NUCLEOTIDE SEQUENCE [LARGE SCALE GENOMIC DNA]</scope>
    <source>
        <strain evidence="2 3">SCRP333</strain>
    </source>
</reference>
<evidence type="ECO:0000256" key="1">
    <source>
        <dbReference type="SAM" id="MobiDB-lite"/>
    </source>
</evidence>
<protein>
    <submittedName>
        <fullName evidence="2">Uncharacterized protein</fullName>
    </submittedName>
</protein>
<proteinExistence type="predicted"/>
<keyword evidence="3" id="KW-1185">Reference proteome</keyword>
<name>A0A6A4B8T9_9STRA</name>
<dbReference type="Proteomes" id="UP000434957">
    <property type="component" value="Unassembled WGS sequence"/>
</dbReference>
<dbReference type="EMBL" id="QXFT01006129">
    <property type="protein sequence ID" value="KAE9270004.1"/>
    <property type="molecule type" value="Genomic_DNA"/>
</dbReference>
<comment type="caution">
    <text evidence="2">The sequence shown here is derived from an EMBL/GenBank/DDBJ whole genome shotgun (WGS) entry which is preliminary data.</text>
</comment>
<feature type="non-terminal residue" evidence="2">
    <location>
        <position position="112"/>
    </location>
</feature>
<feature type="compositionally biased region" description="Acidic residues" evidence="1">
    <location>
        <begin position="25"/>
        <end position="36"/>
    </location>
</feature>
<feature type="region of interest" description="Disordered" evidence="1">
    <location>
        <begin position="83"/>
        <end position="112"/>
    </location>
</feature>